<keyword evidence="1" id="KW-1133">Transmembrane helix</keyword>
<reference evidence="3" key="1">
    <citation type="journal article" date="2019" name="Int. J. Syst. Evol. Microbiol.">
        <title>The Global Catalogue of Microorganisms (GCM) 10K type strain sequencing project: providing services to taxonomists for standard genome sequencing and annotation.</title>
        <authorList>
            <consortium name="The Broad Institute Genomics Platform"/>
            <consortium name="The Broad Institute Genome Sequencing Center for Infectious Disease"/>
            <person name="Wu L."/>
            <person name="Ma J."/>
        </authorList>
    </citation>
    <scope>NUCLEOTIDE SEQUENCE [LARGE SCALE GENOMIC DNA]</scope>
    <source>
        <strain evidence="3">CGMCC 4.7357</strain>
    </source>
</reference>
<feature type="transmembrane region" description="Helical" evidence="1">
    <location>
        <begin position="44"/>
        <end position="61"/>
    </location>
</feature>
<organism evidence="2 3">
    <name type="scientific">Streptomyces ovatisporus</name>
    <dbReference type="NCBI Taxonomy" id="1128682"/>
    <lineage>
        <taxon>Bacteria</taxon>
        <taxon>Bacillati</taxon>
        <taxon>Actinomycetota</taxon>
        <taxon>Actinomycetes</taxon>
        <taxon>Kitasatosporales</taxon>
        <taxon>Streptomycetaceae</taxon>
        <taxon>Streptomyces</taxon>
    </lineage>
</organism>
<feature type="transmembrane region" description="Helical" evidence="1">
    <location>
        <begin position="21"/>
        <end position="38"/>
    </location>
</feature>
<keyword evidence="1" id="KW-0812">Transmembrane</keyword>
<comment type="caution">
    <text evidence="2">The sequence shown here is derived from an EMBL/GenBank/DDBJ whole genome shotgun (WGS) entry which is preliminary data.</text>
</comment>
<name>A0ABV9AA47_9ACTN</name>
<dbReference type="RefSeq" id="WP_386450254.1">
    <property type="nucleotide sequence ID" value="NZ_JBHSFH010000010.1"/>
</dbReference>
<protein>
    <recommendedName>
        <fullName evidence="4">Integral membrane protein</fullName>
    </recommendedName>
</protein>
<dbReference type="EMBL" id="JBHSFH010000010">
    <property type="protein sequence ID" value="MFC4496337.1"/>
    <property type="molecule type" value="Genomic_DNA"/>
</dbReference>
<keyword evidence="3" id="KW-1185">Reference proteome</keyword>
<sequence>MTGSGASRIQAAQQWVWANRISLAVLLGVLWTGVMFLFVRDVLISVICGAAFTAVLAATLPRPPKP</sequence>
<keyword evidence="1" id="KW-0472">Membrane</keyword>
<proteinExistence type="predicted"/>
<accession>A0ABV9AA47</accession>
<dbReference type="Proteomes" id="UP001595997">
    <property type="component" value="Unassembled WGS sequence"/>
</dbReference>
<evidence type="ECO:0000256" key="1">
    <source>
        <dbReference type="SAM" id="Phobius"/>
    </source>
</evidence>
<gene>
    <name evidence="2" type="ORF">ACFPA8_19615</name>
</gene>
<evidence type="ECO:0000313" key="3">
    <source>
        <dbReference type="Proteomes" id="UP001595997"/>
    </source>
</evidence>
<evidence type="ECO:0008006" key="4">
    <source>
        <dbReference type="Google" id="ProtNLM"/>
    </source>
</evidence>
<evidence type="ECO:0000313" key="2">
    <source>
        <dbReference type="EMBL" id="MFC4496337.1"/>
    </source>
</evidence>